<proteinExistence type="inferred from homology"/>
<evidence type="ECO:0000256" key="5">
    <source>
        <dbReference type="ARBA" id="ARBA00022801"/>
    </source>
</evidence>
<protein>
    <recommendedName>
        <fullName evidence="7">Carboxypeptidase</fullName>
        <ecNumber evidence="7">3.4.16.-</ecNumber>
    </recommendedName>
</protein>
<dbReference type="PRINTS" id="PR00724">
    <property type="entry name" value="CRBOXYPTASEC"/>
</dbReference>
<dbReference type="InterPro" id="IPR029058">
    <property type="entry name" value="AB_hydrolase_fold"/>
</dbReference>
<dbReference type="GO" id="GO:0006508">
    <property type="term" value="P:proteolysis"/>
    <property type="evidence" value="ECO:0007669"/>
    <property type="project" value="UniProtKB-KW"/>
</dbReference>
<evidence type="ECO:0000313" key="9">
    <source>
        <dbReference type="Proteomes" id="UP000629468"/>
    </source>
</evidence>
<comment type="similarity">
    <text evidence="1 7">Belongs to the peptidase S10 family.</text>
</comment>
<reference evidence="8 9" key="1">
    <citation type="journal article" name="Sci. Rep.">
        <title>Telomere-to-telomere assembled and centromere annotated genomes of the two main subspecies of the button mushroom Agaricus bisporus reveal especially polymorphic chromosome ends.</title>
        <authorList>
            <person name="Sonnenberg A.S.M."/>
            <person name="Sedaghat-Telgerd N."/>
            <person name="Lavrijssen B."/>
            <person name="Ohm R.A."/>
            <person name="Hendrickx P.M."/>
            <person name="Scholtmeijer K."/>
            <person name="Baars J.J.P."/>
            <person name="van Peer A."/>
        </authorList>
    </citation>
    <scope>NUCLEOTIDE SEQUENCE [LARGE SCALE GENOMIC DNA]</scope>
    <source>
        <strain evidence="8 9">H119_p4</strain>
    </source>
</reference>
<sequence length="438" mass="48901">MQACCLHYLHRCQLYRTENGQFSIGYTGYIDIGARHLFFYFFESRNDPDTDDVIFWTNGGPGGSSAIGLFFENGPCRIIDEDGPKFHPESWNTNANIFFVDQPVGTGFSYAGFGETVYTSEDAAVDVAAFVSIFFDNFSQFKGRSFHMAGESYGGRYLPLFASAVYDQNAVRIRAGLPPINLTSVIIGNGVMDAYKTILSYYDIQCTPASVEPFVNITACVNMKNIVGRCERWMKKACFDHFDFIDCSTAYNFCESATTAPFYHTGRNPFDVSLPCHGEVLDSLCYPETIHIQNYLNNQANRAMLGVDKGFTGNWTSFNLLINTHFDSVGDILHPTTDHVAALLERGIRVLIFAGVYDLICNHVGTERWALAMEWSGKEAFVAAKMKEWLVDGKKAGLTRSAKGLTYATVDAAGHMVPYNKPKEALAMIQRWLAKENL</sequence>
<dbReference type="EC" id="3.4.16.-" evidence="7"/>
<keyword evidence="4" id="KW-0732">Signal</keyword>
<evidence type="ECO:0000256" key="1">
    <source>
        <dbReference type="ARBA" id="ARBA00009431"/>
    </source>
</evidence>
<evidence type="ECO:0000256" key="2">
    <source>
        <dbReference type="ARBA" id="ARBA00022645"/>
    </source>
</evidence>
<dbReference type="InterPro" id="IPR001563">
    <property type="entry name" value="Peptidase_S10"/>
</dbReference>
<evidence type="ECO:0000256" key="6">
    <source>
        <dbReference type="ARBA" id="ARBA00023180"/>
    </source>
</evidence>
<evidence type="ECO:0000256" key="4">
    <source>
        <dbReference type="ARBA" id="ARBA00022729"/>
    </source>
</evidence>
<evidence type="ECO:0000313" key="8">
    <source>
        <dbReference type="EMBL" id="KAF7785226.1"/>
    </source>
</evidence>
<name>A0A8H7FD00_AGABI</name>
<keyword evidence="5 7" id="KW-0378">Hydrolase</keyword>
<organism evidence="8 9">
    <name type="scientific">Agaricus bisporus var. burnettii</name>
    <dbReference type="NCBI Taxonomy" id="192524"/>
    <lineage>
        <taxon>Eukaryota</taxon>
        <taxon>Fungi</taxon>
        <taxon>Dikarya</taxon>
        <taxon>Basidiomycota</taxon>
        <taxon>Agaricomycotina</taxon>
        <taxon>Agaricomycetes</taxon>
        <taxon>Agaricomycetidae</taxon>
        <taxon>Agaricales</taxon>
        <taxon>Agaricineae</taxon>
        <taxon>Agaricaceae</taxon>
        <taxon>Agaricus</taxon>
    </lineage>
</organism>
<dbReference type="PANTHER" id="PTHR11802:SF113">
    <property type="entry name" value="SERINE CARBOXYPEPTIDASE CTSA-4.1"/>
    <property type="match status" value="1"/>
</dbReference>
<keyword evidence="2 7" id="KW-0121">Carboxypeptidase</keyword>
<dbReference type="PANTHER" id="PTHR11802">
    <property type="entry name" value="SERINE PROTEASE FAMILY S10 SERINE CARBOXYPEPTIDASE"/>
    <property type="match status" value="1"/>
</dbReference>
<dbReference type="PROSITE" id="PS00131">
    <property type="entry name" value="CARBOXYPEPT_SER_SER"/>
    <property type="match status" value="1"/>
</dbReference>
<dbReference type="GO" id="GO:0004185">
    <property type="term" value="F:serine-type carboxypeptidase activity"/>
    <property type="evidence" value="ECO:0007669"/>
    <property type="project" value="UniProtKB-UniRule"/>
</dbReference>
<keyword evidence="3 7" id="KW-0645">Protease</keyword>
<dbReference type="EMBL" id="JABXXO010000001">
    <property type="protein sequence ID" value="KAF7785226.1"/>
    <property type="molecule type" value="Genomic_DNA"/>
</dbReference>
<dbReference type="Proteomes" id="UP000629468">
    <property type="component" value="Unassembled WGS sequence"/>
</dbReference>
<dbReference type="Gene3D" id="3.40.50.1820">
    <property type="entry name" value="alpha/beta hydrolase"/>
    <property type="match status" value="1"/>
</dbReference>
<dbReference type="InterPro" id="IPR018202">
    <property type="entry name" value="Ser_caboxypep_ser_AS"/>
</dbReference>
<keyword evidence="6" id="KW-0325">Glycoprotein</keyword>
<evidence type="ECO:0000256" key="3">
    <source>
        <dbReference type="ARBA" id="ARBA00022670"/>
    </source>
</evidence>
<accession>A0A8H7FD00</accession>
<gene>
    <name evidence="8" type="ORF">Agabi119p4_1391</name>
</gene>
<dbReference type="Gene3D" id="1.10.287.410">
    <property type="match status" value="1"/>
</dbReference>
<evidence type="ECO:0000256" key="7">
    <source>
        <dbReference type="RuleBase" id="RU361156"/>
    </source>
</evidence>
<dbReference type="GO" id="GO:0000324">
    <property type="term" value="C:fungal-type vacuole"/>
    <property type="evidence" value="ECO:0007669"/>
    <property type="project" value="TreeGrafter"/>
</dbReference>
<dbReference type="SUPFAM" id="SSF53474">
    <property type="entry name" value="alpha/beta-Hydrolases"/>
    <property type="match status" value="1"/>
</dbReference>
<comment type="caution">
    <text evidence="8">The sequence shown here is derived from an EMBL/GenBank/DDBJ whole genome shotgun (WGS) entry which is preliminary data.</text>
</comment>
<dbReference type="Pfam" id="PF00450">
    <property type="entry name" value="Peptidase_S10"/>
    <property type="match status" value="1"/>
</dbReference>
<dbReference type="AlphaFoldDB" id="A0A8H7FD00"/>